<organism evidence="1 2">
    <name type="scientific">Rodentibacter ratti</name>
    <dbReference type="NCBI Taxonomy" id="1906745"/>
    <lineage>
        <taxon>Bacteria</taxon>
        <taxon>Pseudomonadati</taxon>
        <taxon>Pseudomonadota</taxon>
        <taxon>Gammaproteobacteria</taxon>
        <taxon>Pasteurellales</taxon>
        <taxon>Pasteurellaceae</taxon>
        <taxon>Rodentibacter</taxon>
    </lineage>
</organism>
<dbReference type="EMBL" id="MLAG01000058">
    <property type="protein sequence ID" value="OOF80758.1"/>
    <property type="molecule type" value="Genomic_DNA"/>
</dbReference>
<evidence type="ECO:0000313" key="2">
    <source>
        <dbReference type="Proteomes" id="UP000188573"/>
    </source>
</evidence>
<proteinExistence type="predicted"/>
<gene>
    <name evidence="1" type="ORF">BKG92_10350</name>
</gene>
<dbReference type="AlphaFoldDB" id="A0A1V3KTX3"/>
<name>A0A1V3KTX3_9PAST</name>
<accession>A0A1V3KTX3</accession>
<comment type="caution">
    <text evidence="1">The sequence shown here is derived from an EMBL/GenBank/DDBJ whole genome shotgun (WGS) entry which is preliminary data.</text>
</comment>
<dbReference type="RefSeq" id="WP_077497909.1">
    <property type="nucleotide sequence ID" value="NZ_MLAG01000058.1"/>
</dbReference>
<evidence type="ECO:0000313" key="1">
    <source>
        <dbReference type="EMBL" id="OOF80758.1"/>
    </source>
</evidence>
<dbReference type="Proteomes" id="UP000188573">
    <property type="component" value="Unassembled WGS sequence"/>
</dbReference>
<reference evidence="1 2" key="1">
    <citation type="submission" date="2016-10" db="EMBL/GenBank/DDBJ databases">
        <title>Rodentibacter gen. nov. and new species.</title>
        <authorList>
            <person name="Christensen H."/>
        </authorList>
    </citation>
    <scope>NUCLEOTIDE SEQUENCE [LARGE SCALE GENOMIC DNA]</scope>
    <source>
        <strain evidence="1 2">Ac81</strain>
    </source>
</reference>
<keyword evidence="2" id="KW-1185">Reference proteome</keyword>
<protein>
    <submittedName>
        <fullName evidence="1">Uncharacterized protein</fullName>
    </submittedName>
</protein>
<sequence>MTKFIGDVSVFLEALGREQGNDSILDAISIIATDFDIEYFDFENIKSTYFHFFKRGVDFVFLNKDSNEILESIFFYVGKFEGYNEYPFLNELFCDLNDPISKDSIMNVFGTPESISASWIRYVVNGKYIHFEFDDSQKLNLITLFVNI</sequence>